<gene>
    <name evidence="3" type="ORF">CHIRRI_LOCUS5332</name>
</gene>
<dbReference type="AlphaFoldDB" id="A0A9N9RS65"/>
<feature type="transmembrane region" description="Helical" evidence="1">
    <location>
        <begin position="380"/>
        <end position="399"/>
    </location>
</feature>
<dbReference type="PANTHER" id="PTHR11161">
    <property type="entry name" value="O-ACYLTRANSFERASE"/>
    <property type="match status" value="1"/>
</dbReference>
<reference evidence="3" key="1">
    <citation type="submission" date="2022-01" db="EMBL/GenBank/DDBJ databases">
        <authorList>
            <person name="King R."/>
        </authorList>
    </citation>
    <scope>NUCLEOTIDE SEQUENCE</scope>
</reference>
<dbReference type="SMART" id="SM00703">
    <property type="entry name" value="NRF"/>
    <property type="match status" value="1"/>
</dbReference>
<feature type="domain" description="Nose resistant-to-fluoxetine protein N-terminal" evidence="2">
    <location>
        <begin position="5"/>
        <end position="140"/>
    </location>
</feature>
<dbReference type="Proteomes" id="UP001153620">
    <property type="component" value="Chromosome 2"/>
</dbReference>
<feature type="transmembrane region" description="Helical" evidence="1">
    <location>
        <begin position="354"/>
        <end position="373"/>
    </location>
</feature>
<keyword evidence="1" id="KW-0812">Transmembrane</keyword>
<feature type="transmembrane region" description="Helical" evidence="1">
    <location>
        <begin position="292"/>
        <end position="310"/>
    </location>
</feature>
<keyword evidence="4" id="KW-1185">Reference proteome</keyword>
<dbReference type="InterPro" id="IPR006621">
    <property type="entry name" value="Nose-resist-to-fluoxetine_N"/>
</dbReference>
<keyword evidence="1" id="KW-1133">Transmembrane helix</keyword>
<proteinExistence type="predicted"/>
<organism evidence="3 4">
    <name type="scientific">Chironomus riparius</name>
    <dbReference type="NCBI Taxonomy" id="315576"/>
    <lineage>
        <taxon>Eukaryota</taxon>
        <taxon>Metazoa</taxon>
        <taxon>Ecdysozoa</taxon>
        <taxon>Arthropoda</taxon>
        <taxon>Hexapoda</taxon>
        <taxon>Insecta</taxon>
        <taxon>Pterygota</taxon>
        <taxon>Neoptera</taxon>
        <taxon>Endopterygota</taxon>
        <taxon>Diptera</taxon>
        <taxon>Nematocera</taxon>
        <taxon>Chironomoidea</taxon>
        <taxon>Chironomidae</taxon>
        <taxon>Chironominae</taxon>
        <taxon>Chironomus</taxon>
    </lineage>
</organism>
<reference evidence="3" key="2">
    <citation type="submission" date="2022-10" db="EMBL/GenBank/DDBJ databases">
        <authorList>
            <consortium name="ENA_rothamsted_submissions"/>
            <consortium name="culmorum"/>
            <person name="King R."/>
        </authorList>
    </citation>
    <scope>NUCLEOTIDE SEQUENCE</scope>
</reference>
<evidence type="ECO:0000313" key="4">
    <source>
        <dbReference type="Proteomes" id="UP001153620"/>
    </source>
</evidence>
<dbReference type="Pfam" id="PF01757">
    <property type="entry name" value="Acyl_transf_3"/>
    <property type="match status" value="1"/>
</dbReference>
<evidence type="ECO:0000256" key="1">
    <source>
        <dbReference type="SAM" id="Phobius"/>
    </source>
</evidence>
<feature type="transmembrane region" description="Helical" evidence="1">
    <location>
        <begin position="411"/>
        <end position="429"/>
    </location>
</feature>
<dbReference type="GO" id="GO:0016747">
    <property type="term" value="F:acyltransferase activity, transferring groups other than amino-acyl groups"/>
    <property type="evidence" value="ECO:0007669"/>
    <property type="project" value="InterPro"/>
</dbReference>
<dbReference type="InterPro" id="IPR002656">
    <property type="entry name" value="Acyl_transf_3_dom"/>
</dbReference>
<name>A0A9N9RS65_9DIPT</name>
<feature type="transmembrane region" description="Helical" evidence="1">
    <location>
        <begin position="246"/>
        <end position="271"/>
    </location>
</feature>
<evidence type="ECO:0000259" key="2">
    <source>
        <dbReference type="SMART" id="SM00703"/>
    </source>
</evidence>
<feature type="transmembrane region" description="Helical" evidence="1">
    <location>
        <begin position="151"/>
        <end position="172"/>
    </location>
</feature>
<evidence type="ECO:0000313" key="3">
    <source>
        <dbReference type="EMBL" id="CAG9802421.1"/>
    </source>
</evidence>
<dbReference type="PANTHER" id="PTHR11161:SF0">
    <property type="entry name" value="O-ACYLTRANSFERASE LIKE PROTEIN"/>
    <property type="match status" value="1"/>
</dbReference>
<dbReference type="Pfam" id="PF20146">
    <property type="entry name" value="NRF"/>
    <property type="match status" value="1"/>
</dbReference>
<dbReference type="InterPro" id="IPR052728">
    <property type="entry name" value="O2_lipid_transport_reg"/>
</dbReference>
<accession>A0A9N9RS65</accession>
<feature type="transmembrane region" description="Helical" evidence="1">
    <location>
        <begin position="544"/>
        <end position="567"/>
    </location>
</feature>
<feature type="transmembrane region" description="Helical" evidence="1">
    <location>
        <begin position="512"/>
        <end position="532"/>
    </location>
</feature>
<dbReference type="EMBL" id="OU895878">
    <property type="protein sequence ID" value="CAG9802421.1"/>
    <property type="molecule type" value="Genomic_DNA"/>
</dbReference>
<protein>
    <recommendedName>
        <fullName evidence="2">Nose resistant-to-fluoxetine protein N-terminal domain-containing protein</fullName>
    </recommendedName>
</protein>
<sequence>MKEIEMSCESHLEYFRESFIKDEEWAVKLLDSWQKFSSKPLISNLLNFGPFTDCLNFQQNLNSSEIQGQHCLISYSSILSHNFDDTSNEYEIDSIIEKETFVLKNGICLPSSCSMSEIENFLRNHLKETDIIVLNSYCQTKEKLSINVLDIFVLFTFIALILITSICTYFDLKYRGKKFNNKFLKAFSAYENFKCLSKYAINERSIECVNGLKVLSAIWIIIGHRMDMISENSNVIREFMSSEERLILRISEMFTSVVDTFFLISGLLVAVKCLRLFKEHNFSFIKHCTARFLRFFPVLAIIIAFFMSTWPKKLANGPQTIEFKEELEDCKKNWLRSLLLVGNFNSNFCLRHTWYTSTDFQLFIISPAIVYGLFKFKRKFLKIIAFIIVVGQINIFVHKLSDIHEEFYYEAYYRFMPWFIGIMLGYNLESKQDAKGIDQNLKALGWTASIISLTLIEFIRFQEKSKFSEALYEATHRIIWSNAFAWIIYACHHNKSSGFLMNFLSHRIWNSLARMCLSIYLVHYLVVMLSFVNMKNPYQFDVLWLLKILLLDIFMSLIISFIFYMLVEAPMCRIVKTFERKNYYVLVENR</sequence>
<dbReference type="OrthoDB" id="6585993at2759"/>
<keyword evidence="1" id="KW-0472">Membrane</keyword>